<organism evidence="2 3">
    <name type="scientific">Muricomes intestini</name>
    <dbReference type="NCBI Taxonomy" id="1796634"/>
    <lineage>
        <taxon>Bacteria</taxon>
        <taxon>Bacillati</taxon>
        <taxon>Bacillota</taxon>
        <taxon>Clostridia</taxon>
        <taxon>Lachnospirales</taxon>
        <taxon>Lachnospiraceae</taxon>
        <taxon>Muricomes</taxon>
    </lineage>
</organism>
<dbReference type="AlphaFoldDB" id="A0A4R3K2H7"/>
<dbReference type="OrthoDB" id="9804196at2"/>
<evidence type="ECO:0000313" key="2">
    <source>
        <dbReference type="EMBL" id="TCS76640.1"/>
    </source>
</evidence>
<keyword evidence="3" id="KW-1185">Reference proteome</keyword>
<dbReference type="RefSeq" id="WP_132382829.1">
    <property type="nucleotide sequence ID" value="NZ_SLZZ01000023.1"/>
</dbReference>
<dbReference type="SUPFAM" id="SSF53756">
    <property type="entry name" value="UDP-Glycosyltransferase/glycogen phosphorylase"/>
    <property type="match status" value="1"/>
</dbReference>
<gene>
    <name evidence="2" type="ORF">EDD59_12322</name>
</gene>
<dbReference type="EMBL" id="SLZZ01000023">
    <property type="protein sequence ID" value="TCS76640.1"/>
    <property type="molecule type" value="Genomic_DNA"/>
</dbReference>
<dbReference type="InterPro" id="IPR050194">
    <property type="entry name" value="Glycosyltransferase_grp1"/>
</dbReference>
<dbReference type="PANTHER" id="PTHR45947:SF3">
    <property type="entry name" value="SULFOQUINOVOSYL TRANSFERASE SQD2"/>
    <property type="match status" value="1"/>
</dbReference>
<dbReference type="GO" id="GO:0016757">
    <property type="term" value="F:glycosyltransferase activity"/>
    <property type="evidence" value="ECO:0007669"/>
    <property type="project" value="InterPro"/>
</dbReference>
<dbReference type="PANTHER" id="PTHR45947">
    <property type="entry name" value="SULFOQUINOVOSYL TRANSFERASE SQD2"/>
    <property type="match status" value="1"/>
</dbReference>
<proteinExistence type="predicted"/>
<protein>
    <submittedName>
        <fullName evidence="2">Glycosyltransferase involved in cell wall biosynthesis</fullName>
    </submittedName>
</protein>
<dbReference type="Proteomes" id="UP000295726">
    <property type="component" value="Unassembled WGS sequence"/>
</dbReference>
<reference evidence="2 3" key="1">
    <citation type="submission" date="2019-03" db="EMBL/GenBank/DDBJ databases">
        <title>Genomic Encyclopedia of Type Strains, Phase IV (KMG-IV): sequencing the most valuable type-strain genomes for metagenomic binning, comparative biology and taxonomic classification.</title>
        <authorList>
            <person name="Goeker M."/>
        </authorList>
    </citation>
    <scope>NUCLEOTIDE SEQUENCE [LARGE SCALE GENOMIC DNA]</scope>
    <source>
        <strain evidence="2 3">DSM 29489</strain>
    </source>
</reference>
<keyword evidence="2" id="KW-0808">Transferase</keyword>
<dbReference type="Pfam" id="PF00534">
    <property type="entry name" value="Glycos_transf_1"/>
    <property type="match status" value="1"/>
</dbReference>
<accession>A0A4R3K2H7</accession>
<sequence>MKQILVGFIMDGKAGGIDKYLLNFLGTVKAEAGAEEIEMDFLTDGSHGELKTYLAGYHSELYAIASLKHPIKQFRQVCSILKNKKYDMVYLNVSTAIDCVAAFAAKRMGVPERAIHSHSSGNDCESTVQRFAYDIVHKICRLFFYRAGTRFYGCSVKAGEWLFPKKITDSERFEVIYNAVDGDRFRYDESLRKEVRQELKIEDDVLVIGHMGNFCYAKNYPFLIDVFEQVHRRRSQSMLLLGGKGVELESVKVLVKKKGLGEAVRFLGWRSDTERLYQAMDLLLLPSRFEGLPVVGVEAQCTKLPCVFSDTITEEAKIQDHCYFLPLSEGPKSWAEFILQHQDYDRSQVRLTKEARYYDLENQREQLRRIVCR</sequence>
<comment type="caution">
    <text evidence="2">The sequence shown here is derived from an EMBL/GenBank/DDBJ whole genome shotgun (WGS) entry which is preliminary data.</text>
</comment>
<evidence type="ECO:0000313" key="3">
    <source>
        <dbReference type="Proteomes" id="UP000295726"/>
    </source>
</evidence>
<name>A0A4R3K2H7_9FIRM</name>
<evidence type="ECO:0000259" key="1">
    <source>
        <dbReference type="Pfam" id="PF00534"/>
    </source>
</evidence>
<dbReference type="Gene3D" id="3.40.50.2000">
    <property type="entry name" value="Glycogen Phosphorylase B"/>
    <property type="match status" value="2"/>
</dbReference>
<feature type="domain" description="Glycosyl transferase family 1" evidence="1">
    <location>
        <begin position="193"/>
        <end position="311"/>
    </location>
</feature>
<dbReference type="InterPro" id="IPR001296">
    <property type="entry name" value="Glyco_trans_1"/>
</dbReference>